<dbReference type="EMBL" id="LDQV01000018">
    <property type="protein sequence ID" value="KTR27029.1"/>
    <property type="molecule type" value="Genomic_DNA"/>
</dbReference>
<sequence>MSINEFFDWKINLEDELYAVIDEKARKMVVMGDFIELTAFLWLDQNDVLQLKPTWDCVISIDDATKQITIRSAESLNMKEEC</sequence>
<protein>
    <submittedName>
        <fullName evidence="1">Uncharacterized protein</fullName>
    </submittedName>
</protein>
<dbReference type="AlphaFoldDB" id="A0AAW3MBZ8"/>
<proteinExistence type="predicted"/>
<organism evidence="1 2">
    <name type="scientific">Exiguobacterium indicum</name>
    <dbReference type="NCBI Taxonomy" id="296995"/>
    <lineage>
        <taxon>Bacteria</taxon>
        <taxon>Bacillati</taxon>
        <taxon>Bacillota</taxon>
        <taxon>Bacilli</taxon>
        <taxon>Bacillales</taxon>
        <taxon>Bacillales Family XII. Incertae Sedis</taxon>
        <taxon>Exiguobacterium</taxon>
    </lineage>
</organism>
<name>A0AAW3MBZ8_9BACL</name>
<reference evidence="1 2" key="1">
    <citation type="journal article" date="2016" name="Front. Microbiol.">
        <title>Genomic Resource of Rice Seed Associated Bacteria.</title>
        <authorList>
            <person name="Midha S."/>
            <person name="Bansal K."/>
            <person name="Sharma S."/>
            <person name="Kumar N."/>
            <person name="Patil P.P."/>
            <person name="Chaudhry V."/>
            <person name="Patil P.B."/>
        </authorList>
    </citation>
    <scope>NUCLEOTIDE SEQUENCE [LARGE SCALE GENOMIC DNA]</scope>
    <source>
        <strain evidence="1 2">RSA11</strain>
    </source>
</reference>
<comment type="caution">
    <text evidence="1">The sequence shown here is derived from an EMBL/GenBank/DDBJ whole genome shotgun (WGS) entry which is preliminary data.</text>
</comment>
<evidence type="ECO:0000313" key="2">
    <source>
        <dbReference type="Proteomes" id="UP000072605"/>
    </source>
</evidence>
<dbReference type="RefSeq" id="WP_058713477.1">
    <property type="nucleotide sequence ID" value="NZ_LDQV01000018.1"/>
</dbReference>
<evidence type="ECO:0000313" key="1">
    <source>
        <dbReference type="EMBL" id="KTR27029.1"/>
    </source>
</evidence>
<gene>
    <name evidence="1" type="ORF">RSA11_07010</name>
</gene>
<accession>A0AAW3MBZ8</accession>
<dbReference type="Proteomes" id="UP000072605">
    <property type="component" value="Unassembled WGS sequence"/>
</dbReference>